<proteinExistence type="predicted"/>
<dbReference type="PROSITE" id="PS50921">
    <property type="entry name" value="ANTAR"/>
    <property type="match status" value="1"/>
</dbReference>
<dbReference type="Pfam" id="PF03861">
    <property type="entry name" value="ANTAR"/>
    <property type="match status" value="1"/>
</dbReference>
<dbReference type="Gene3D" id="1.10.10.10">
    <property type="entry name" value="Winged helix-like DNA-binding domain superfamily/Winged helix DNA-binding domain"/>
    <property type="match status" value="1"/>
</dbReference>
<dbReference type="GO" id="GO:0016301">
    <property type="term" value="F:kinase activity"/>
    <property type="evidence" value="ECO:0007669"/>
    <property type="project" value="UniProtKB-KW"/>
</dbReference>
<dbReference type="GO" id="GO:0003723">
    <property type="term" value="F:RNA binding"/>
    <property type="evidence" value="ECO:0007669"/>
    <property type="project" value="InterPro"/>
</dbReference>
<reference evidence="7" key="2">
    <citation type="submission" date="2020-09" db="EMBL/GenBank/DDBJ databases">
        <authorList>
            <person name="Sun Q."/>
            <person name="Ohkuma M."/>
        </authorList>
    </citation>
    <scope>NUCLEOTIDE SEQUENCE</scope>
    <source>
        <strain evidence="7">JCM 4815</strain>
    </source>
</reference>
<dbReference type="EMBL" id="BMVW01000016">
    <property type="protein sequence ID" value="GGZ33068.1"/>
    <property type="molecule type" value="Genomic_DNA"/>
</dbReference>
<keyword evidence="2" id="KW-0418">Kinase</keyword>
<dbReference type="Proteomes" id="UP000622166">
    <property type="component" value="Unassembled WGS sequence"/>
</dbReference>
<keyword evidence="1" id="KW-0808">Transferase</keyword>
<dbReference type="Pfam" id="PF01590">
    <property type="entry name" value="GAF"/>
    <property type="match status" value="1"/>
</dbReference>
<evidence type="ECO:0000256" key="2">
    <source>
        <dbReference type="ARBA" id="ARBA00022777"/>
    </source>
</evidence>
<evidence type="ECO:0000256" key="1">
    <source>
        <dbReference type="ARBA" id="ARBA00022679"/>
    </source>
</evidence>
<name>A0A918Q431_9ACTN</name>
<dbReference type="AlphaFoldDB" id="A0A918Q431"/>
<protein>
    <submittedName>
        <fullName evidence="7">Transcriptional regulator</fullName>
    </submittedName>
</protein>
<dbReference type="PIRSF" id="PIRSF036625">
    <property type="entry name" value="GAF_ANTAR"/>
    <property type="match status" value="1"/>
</dbReference>
<keyword evidence="4" id="KW-0804">Transcription</keyword>
<dbReference type="InterPro" id="IPR036388">
    <property type="entry name" value="WH-like_DNA-bd_sf"/>
</dbReference>
<evidence type="ECO:0000313" key="7">
    <source>
        <dbReference type="EMBL" id="GGZ33068.1"/>
    </source>
</evidence>
<feature type="compositionally biased region" description="Basic and acidic residues" evidence="5">
    <location>
        <begin position="219"/>
        <end position="233"/>
    </location>
</feature>
<dbReference type="InterPro" id="IPR003018">
    <property type="entry name" value="GAF"/>
</dbReference>
<evidence type="ECO:0000256" key="5">
    <source>
        <dbReference type="SAM" id="MobiDB-lite"/>
    </source>
</evidence>
<dbReference type="InterPro" id="IPR012074">
    <property type="entry name" value="GAF_ANTAR"/>
</dbReference>
<evidence type="ECO:0000256" key="3">
    <source>
        <dbReference type="ARBA" id="ARBA00023015"/>
    </source>
</evidence>
<dbReference type="SMART" id="SM00065">
    <property type="entry name" value="GAF"/>
    <property type="match status" value="1"/>
</dbReference>
<feature type="region of interest" description="Disordered" evidence="5">
    <location>
        <begin position="214"/>
        <end position="233"/>
    </location>
</feature>
<dbReference type="SMART" id="SM01012">
    <property type="entry name" value="ANTAR"/>
    <property type="match status" value="1"/>
</dbReference>
<dbReference type="Gene3D" id="3.30.450.40">
    <property type="match status" value="1"/>
</dbReference>
<organism evidence="7 8">
    <name type="scientific">Streptomyces poonensis</name>
    <dbReference type="NCBI Taxonomy" id="68255"/>
    <lineage>
        <taxon>Bacteria</taxon>
        <taxon>Bacillati</taxon>
        <taxon>Actinomycetota</taxon>
        <taxon>Actinomycetes</taxon>
        <taxon>Kitasatosporales</taxon>
        <taxon>Streptomycetaceae</taxon>
        <taxon>Streptomyces</taxon>
    </lineage>
</organism>
<keyword evidence="8" id="KW-1185">Reference proteome</keyword>
<keyword evidence="3" id="KW-0805">Transcription regulation</keyword>
<evidence type="ECO:0000259" key="6">
    <source>
        <dbReference type="PROSITE" id="PS50921"/>
    </source>
</evidence>
<evidence type="ECO:0000313" key="8">
    <source>
        <dbReference type="Proteomes" id="UP000622166"/>
    </source>
</evidence>
<dbReference type="SUPFAM" id="SSF55781">
    <property type="entry name" value="GAF domain-like"/>
    <property type="match status" value="1"/>
</dbReference>
<gene>
    <name evidence="7" type="ORF">GCM10010365_62530</name>
</gene>
<dbReference type="RefSeq" id="WP_189865013.1">
    <property type="nucleotide sequence ID" value="NZ_BMVW01000016.1"/>
</dbReference>
<dbReference type="InterPro" id="IPR011006">
    <property type="entry name" value="CheY-like_superfamily"/>
</dbReference>
<evidence type="ECO:0000256" key="4">
    <source>
        <dbReference type="ARBA" id="ARBA00023163"/>
    </source>
</evidence>
<dbReference type="InterPro" id="IPR005561">
    <property type="entry name" value="ANTAR"/>
</dbReference>
<sequence>MADKDVLFAETSRFATTLAALPPVDQVLHELARCGARSLGMRSAGVSLCVNDRPKLADALDGASTALGEAQERLDGSPCADALRTARPVAVADLTRAPGRWTAYEEVAHRFGVVALASVPLCGDGRVLGAVDLYDTAARPWPSHDLSAVRLLNDMATAYLAHSTALGELRRLADQLQQALTSRVVIEQAKGVISAVRQVSVDEAFDHLRQHTRHHRAKLHDTAREVVRTRRSP</sequence>
<dbReference type="SUPFAM" id="SSF52172">
    <property type="entry name" value="CheY-like"/>
    <property type="match status" value="1"/>
</dbReference>
<accession>A0A918Q431</accession>
<feature type="domain" description="ANTAR" evidence="6">
    <location>
        <begin position="166"/>
        <end position="227"/>
    </location>
</feature>
<dbReference type="InterPro" id="IPR029016">
    <property type="entry name" value="GAF-like_dom_sf"/>
</dbReference>
<comment type="caution">
    <text evidence="7">The sequence shown here is derived from an EMBL/GenBank/DDBJ whole genome shotgun (WGS) entry which is preliminary data.</text>
</comment>
<reference evidence="7" key="1">
    <citation type="journal article" date="2014" name="Int. J. Syst. Evol. Microbiol.">
        <title>Complete genome sequence of Corynebacterium casei LMG S-19264T (=DSM 44701T), isolated from a smear-ripened cheese.</title>
        <authorList>
            <consortium name="US DOE Joint Genome Institute (JGI-PGF)"/>
            <person name="Walter F."/>
            <person name="Albersmeier A."/>
            <person name="Kalinowski J."/>
            <person name="Ruckert C."/>
        </authorList>
    </citation>
    <scope>NUCLEOTIDE SEQUENCE</scope>
    <source>
        <strain evidence="7">JCM 4815</strain>
    </source>
</reference>